<dbReference type="GO" id="GO:0005634">
    <property type="term" value="C:nucleus"/>
    <property type="evidence" value="ECO:0007669"/>
    <property type="project" value="UniProtKB-SubCell"/>
</dbReference>
<evidence type="ECO:0000256" key="3">
    <source>
        <dbReference type="ARBA" id="ARBA00006958"/>
    </source>
</evidence>
<dbReference type="InterPro" id="IPR058353">
    <property type="entry name" value="DUF8040"/>
</dbReference>
<keyword evidence="6" id="KW-0378">Hydrolase</keyword>
<evidence type="ECO:0000256" key="2">
    <source>
        <dbReference type="ARBA" id="ARBA00004123"/>
    </source>
</evidence>
<dbReference type="GO" id="GO:0016787">
    <property type="term" value="F:hydrolase activity"/>
    <property type="evidence" value="ECO:0007669"/>
    <property type="project" value="UniProtKB-KW"/>
</dbReference>
<dbReference type="PANTHER" id="PTHR22930:SF293">
    <property type="entry name" value="PROTEIN ALP1-LIKE"/>
    <property type="match status" value="1"/>
</dbReference>
<gene>
    <name evidence="10" type="ORF">LTRI10_LOCUS47837</name>
</gene>
<keyword evidence="7" id="KW-0539">Nucleus</keyword>
<comment type="cofactor">
    <cofactor evidence="1">
        <name>a divalent metal cation</name>
        <dbReference type="ChEBI" id="CHEBI:60240"/>
    </cofactor>
</comment>
<feature type="domain" description="DDE Tnp4" evidence="8">
    <location>
        <begin position="106"/>
        <end position="265"/>
    </location>
</feature>
<proteinExistence type="inferred from homology"/>
<dbReference type="Pfam" id="PF13359">
    <property type="entry name" value="DDE_Tnp_4"/>
    <property type="match status" value="1"/>
</dbReference>
<keyword evidence="11" id="KW-1185">Reference proteome</keyword>
<dbReference type="EMBL" id="OZ034821">
    <property type="protein sequence ID" value="CAL1408226.1"/>
    <property type="molecule type" value="Genomic_DNA"/>
</dbReference>
<dbReference type="Proteomes" id="UP001497516">
    <property type="component" value="Chromosome 8"/>
</dbReference>
<evidence type="ECO:0000256" key="4">
    <source>
        <dbReference type="ARBA" id="ARBA00022722"/>
    </source>
</evidence>
<reference evidence="10 11" key="1">
    <citation type="submission" date="2024-04" db="EMBL/GenBank/DDBJ databases">
        <authorList>
            <person name="Fracassetti M."/>
        </authorList>
    </citation>
    <scope>NUCLEOTIDE SEQUENCE [LARGE SCALE GENOMIC DNA]</scope>
</reference>
<dbReference type="Pfam" id="PF26138">
    <property type="entry name" value="DUF8040"/>
    <property type="match status" value="1"/>
</dbReference>
<dbReference type="InterPro" id="IPR027806">
    <property type="entry name" value="HARBI1_dom"/>
</dbReference>
<evidence type="ECO:0000256" key="7">
    <source>
        <dbReference type="ARBA" id="ARBA00023242"/>
    </source>
</evidence>
<name>A0AAV2GCL0_9ROSI</name>
<evidence type="ECO:0000256" key="5">
    <source>
        <dbReference type="ARBA" id="ARBA00022723"/>
    </source>
</evidence>
<dbReference type="AlphaFoldDB" id="A0AAV2GCL0"/>
<evidence type="ECO:0008006" key="12">
    <source>
        <dbReference type="Google" id="ProtNLM"/>
    </source>
</evidence>
<sequence length="326" mass="37693">MARCPKQRKKAVIAAISMDRGGLRCTCNIEIDEMVAIFLYTIAHNKKNRQLQVTFRRSGETICRVIKTVLHSILNLHSILLRKPKPVLENYDDPKWKHFKNCLGALDGTIVTVCATKENQERYRTLKGTIGMNVLGVVNQNLEFIYCLAGWEGSAHDGRVLRDALIRPNGLKVPKGFYYLCDAGYSNCEGVLSPFRGQRYHLKDWDGRRPRTPEEMFNMRHSTTRNGVERAFGILKMRWAILRDTTWFLTKMVTKKVNACCLLHNFIRGEVGADVFERLYIDEDEDDETDVVDEELIPHIQPSVEWSEFRQKLAQDLWDARNWATN</sequence>
<evidence type="ECO:0000259" key="8">
    <source>
        <dbReference type="Pfam" id="PF13359"/>
    </source>
</evidence>
<evidence type="ECO:0000313" key="10">
    <source>
        <dbReference type="EMBL" id="CAL1408226.1"/>
    </source>
</evidence>
<feature type="domain" description="DUF8040" evidence="9">
    <location>
        <begin position="19"/>
        <end position="74"/>
    </location>
</feature>
<comment type="similarity">
    <text evidence="3">Belongs to the HARBI1 family.</text>
</comment>
<evidence type="ECO:0000256" key="1">
    <source>
        <dbReference type="ARBA" id="ARBA00001968"/>
    </source>
</evidence>
<organism evidence="10 11">
    <name type="scientific">Linum trigynum</name>
    <dbReference type="NCBI Taxonomy" id="586398"/>
    <lineage>
        <taxon>Eukaryota</taxon>
        <taxon>Viridiplantae</taxon>
        <taxon>Streptophyta</taxon>
        <taxon>Embryophyta</taxon>
        <taxon>Tracheophyta</taxon>
        <taxon>Spermatophyta</taxon>
        <taxon>Magnoliopsida</taxon>
        <taxon>eudicotyledons</taxon>
        <taxon>Gunneridae</taxon>
        <taxon>Pentapetalae</taxon>
        <taxon>rosids</taxon>
        <taxon>fabids</taxon>
        <taxon>Malpighiales</taxon>
        <taxon>Linaceae</taxon>
        <taxon>Linum</taxon>
    </lineage>
</organism>
<comment type="subcellular location">
    <subcellularLocation>
        <location evidence="2">Nucleus</location>
    </subcellularLocation>
</comment>
<accession>A0AAV2GCL0</accession>
<protein>
    <recommendedName>
        <fullName evidence="12">Transposase</fullName>
    </recommendedName>
</protein>
<keyword evidence="4" id="KW-0540">Nuclease</keyword>
<dbReference type="GO" id="GO:0046872">
    <property type="term" value="F:metal ion binding"/>
    <property type="evidence" value="ECO:0007669"/>
    <property type="project" value="UniProtKB-KW"/>
</dbReference>
<dbReference type="InterPro" id="IPR045249">
    <property type="entry name" value="HARBI1-like"/>
</dbReference>
<dbReference type="GO" id="GO:0004518">
    <property type="term" value="F:nuclease activity"/>
    <property type="evidence" value="ECO:0007669"/>
    <property type="project" value="UniProtKB-KW"/>
</dbReference>
<keyword evidence="5" id="KW-0479">Metal-binding</keyword>
<evidence type="ECO:0000259" key="9">
    <source>
        <dbReference type="Pfam" id="PF26138"/>
    </source>
</evidence>
<dbReference type="PANTHER" id="PTHR22930">
    <property type="match status" value="1"/>
</dbReference>
<evidence type="ECO:0000256" key="6">
    <source>
        <dbReference type="ARBA" id="ARBA00022801"/>
    </source>
</evidence>
<evidence type="ECO:0000313" key="11">
    <source>
        <dbReference type="Proteomes" id="UP001497516"/>
    </source>
</evidence>